<evidence type="ECO:0000313" key="2">
    <source>
        <dbReference type="Proteomes" id="UP000032679"/>
    </source>
</evidence>
<accession>A0A0D6MIR7</accession>
<proteinExistence type="predicted"/>
<dbReference type="Proteomes" id="UP000032679">
    <property type="component" value="Unassembled WGS sequence"/>
</dbReference>
<reference evidence="1 2" key="1">
    <citation type="submission" date="2012-10" db="EMBL/GenBank/DDBJ databases">
        <title>Genome sequencing of Tanticharoenia sakaeratensis NBRC 103193.</title>
        <authorList>
            <person name="Azuma Y."/>
            <person name="Hadano H."/>
            <person name="Hirakawa H."/>
            <person name="Matsushita K."/>
        </authorList>
    </citation>
    <scope>NUCLEOTIDE SEQUENCE [LARGE SCALE GENOMIC DNA]</scope>
    <source>
        <strain evidence="1 2">NBRC 103193</strain>
    </source>
</reference>
<dbReference type="AlphaFoldDB" id="A0A0D6MIR7"/>
<gene>
    <name evidence="1" type="ORF">Tasa_009_135</name>
</gene>
<dbReference type="Pfam" id="PF19420">
    <property type="entry name" value="DDAH_eukar"/>
    <property type="match status" value="1"/>
</dbReference>
<organism evidence="1 2">
    <name type="scientific">Tanticharoenia sakaeratensis NBRC 103193</name>
    <dbReference type="NCBI Taxonomy" id="1231623"/>
    <lineage>
        <taxon>Bacteria</taxon>
        <taxon>Pseudomonadati</taxon>
        <taxon>Pseudomonadota</taxon>
        <taxon>Alphaproteobacteria</taxon>
        <taxon>Acetobacterales</taxon>
        <taxon>Acetobacteraceae</taxon>
        <taxon>Tanticharoenia</taxon>
    </lineage>
</organism>
<dbReference type="EMBL" id="BALE01000009">
    <property type="protein sequence ID" value="GAN53340.1"/>
    <property type="molecule type" value="Genomic_DNA"/>
</dbReference>
<sequence>MAPTFLLVDPTHYDVSYAINPWMQPDAWARDPDGFADRARRSFNDLKAALERAGARIIVEDGAPGLPDMVFPANGGIVFDGKAVPPHFRFPQRQGETERFRTIFRRLVKDGVLRNVAELPDHVLQEGAGDCLWDQTRGCAWGGFGQRSDEASIEAVSRLFSIRVEPLRLHTERFYHLDTCFHVLPRGEILYYPPAFDDATQARIAAIVPESMRIVATDEDAARFCVNAVAFDDQVIMAEPAASLRARLEARGYTVHGVELTPFMMSGGGAYCMTLRLDRTTR</sequence>
<comment type="caution">
    <text evidence="1">The sequence shown here is derived from an EMBL/GenBank/DDBJ whole genome shotgun (WGS) entry which is preliminary data.</text>
</comment>
<dbReference type="GO" id="GO:0016740">
    <property type="term" value="F:transferase activity"/>
    <property type="evidence" value="ECO:0007669"/>
    <property type="project" value="UniProtKB-KW"/>
</dbReference>
<dbReference type="RefSeq" id="WP_048847162.1">
    <property type="nucleotide sequence ID" value="NZ_BALE01000009.1"/>
</dbReference>
<keyword evidence="2" id="KW-1185">Reference proteome</keyword>
<name>A0A0D6MIR7_9PROT</name>
<dbReference type="STRING" id="1231623.Tasa_009_135"/>
<protein>
    <submittedName>
        <fullName evidence="1">Amidinotransferase</fullName>
    </submittedName>
</protein>
<keyword evidence="1" id="KW-0808">Transferase</keyword>
<dbReference type="Gene3D" id="3.75.10.10">
    <property type="entry name" value="L-arginine/glycine Amidinotransferase, Chain A"/>
    <property type="match status" value="1"/>
</dbReference>
<evidence type="ECO:0000313" key="1">
    <source>
        <dbReference type="EMBL" id="GAN53340.1"/>
    </source>
</evidence>
<dbReference type="SUPFAM" id="SSF55909">
    <property type="entry name" value="Pentein"/>
    <property type="match status" value="1"/>
</dbReference>
<dbReference type="OrthoDB" id="9814070at2"/>